<dbReference type="AlphaFoldDB" id="A0A418XEJ4"/>
<dbReference type="Pfam" id="PF13992">
    <property type="entry name" value="YecR"/>
    <property type="match status" value="1"/>
</dbReference>
<name>A0A418XEJ4_9PSED</name>
<gene>
    <name evidence="2" type="ORF">D3879_14835</name>
</gene>
<evidence type="ECO:0000313" key="2">
    <source>
        <dbReference type="EMBL" id="RJG10952.1"/>
    </source>
</evidence>
<keyword evidence="3" id="KW-1185">Reference proteome</keyword>
<organism evidence="2 3">
    <name type="scientific">Pseudomonas cavernicola</name>
    <dbReference type="NCBI Taxonomy" id="2320866"/>
    <lineage>
        <taxon>Bacteria</taxon>
        <taxon>Pseudomonadati</taxon>
        <taxon>Pseudomonadota</taxon>
        <taxon>Gammaproteobacteria</taxon>
        <taxon>Pseudomonadales</taxon>
        <taxon>Pseudomonadaceae</taxon>
        <taxon>Pseudomonas</taxon>
    </lineage>
</organism>
<dbReference type="PROSITE" id="PS51257">
    <property type="entry name" value="PROKAR_LIPOPROTEIN"/>
    <property type="match status" value="1"/>
</dbReference>
<evidence type="ECO:0000256" key="1">
    <source>
        <dbReference type="SAM" id="SignalP"/>
    </source>
</evidence>
<evidence type="ECO:0008006" key="4">
    <source>
        <dbReference type="Google" id="ProtNLM"/>
    </source>
</evidence>
<dbReference type="InterPro" id="IPR025731">
    <property type="entry name" value="YecR-like"/>
</dbReference>
<feature type="chain" id="PRO_5019264631" description="YecR-like lipoprotein" evidence="1">
    <location>
        <begin position="23"/>
        <end position="168"/>
    </location>
</feature>
<reference evidence="2 3" key="1">
    <citation type="submission" date="2018-09" db="EMBL/GenBank/DDBJ databases">
        <authorList>
            <person name="Zhu H."/>
        </authorList>
    </citation>
    <scope>NUCLEOTIDE SEQUENCE [LARGE SCALE GENOMIC DNA]</scope>
    <source>
        <strain evidence="2 3">K1S02-6</strain>
    </source>
</reference>
<dbReference type="OrthoDB" id="8607336at2"/>
<protein>
    <recommendedName>
        <fullName evidence="4">YecR-like lipoprotein</fullName>
    </recommendedName>
</protein>
<feature type="signal peptide" evidence="1">
    <location>
        <begin position="1"/>
        <end position="22"/>
    </location>
</feature>
<dbReference type="RefSeq" id="WP_119955084.1">
    <property type="nucleotide sequence ID" value="NZ_QYUR01000003.1"/>
</dbReference>
<keyword evidence="1" id="KW-0732">Signal</keyword>
<dbReference type="Proteomes" id="UP000284021">
    <property type="component" value="Unassembled WGS sequence"/>
</dbReference>
<sequence length="168" mass="18368">MRATRKNCFPLTAKVLLTLATAVVVSGCAVKKDFYATGGSRADGTVDMAYDFRQFEKPVINQQQALSIAKSKCAVWGYGDAEAFGGMTQNCQQRDGWGTCVAGQTVIKYQCIGNIDAVAPARSFSPSAASVGQPLSEQAYKQQQVDQLMQQNLPYAEYQQRYQQIMGQ</sequence>
<dbReference type="EMBL" id="QYUR01000003">
    <property type="protein sequence ID" value="RJG10952.1"/>
    <property type="molecule type" value="Genomic_DNA"/>
</dbReference>
<evidence type="ECO:0000313" key="3">
    <source>
        <dbReference type="Proteomes" id="UP000284021"/>
    </source>
</evidence>
<accession>A0A418XEJ4</accession>
<comment type="caution">
    <text evidence="2">The sequence shown here is derived from an EMBL/GenBank/DDBJ whole genome shotgun (WGS) entry which is preliminary data.</text>
</comment>
<proteinExistence type="predicted"/>